<dbReference type="Pfam" id="PF02590">
    <property type="entry name" value="SPOUT_MTase"/>
    <property type="match status" value="1"/>
</dbReference>
<feature type="binding site" evidence="6">
    <location>
        <begin position="127"/>
        <end position="132"/>
    </location>
    <ligand>
        <name>S-adenosyl-L-methionine</name>
        <dbReference type="ChEBI" id="CHEBI:59789"/>
    </ligand>
</feature>
<keyword evidence="6" id="KW-0963">Cytoplasm</keyword>
<evidence type="ECO:0000256" key="6">
    <source>
        <dbReference type="HAMAP-Rule" id="MF_00658"/>
    </source>
</evidence>
<feature type="binding site" evidence="6">
    <location>
        <position position="108"/>
    </location>
    <ligand>
        <name>S-adenosyl-L-methionine</name>
        <dbReference type="ChEBI" id="CHEBI:59789"/>
    </ligand>
</feature>
<reference evidence="7 8" key="1">
    <citation type="submission" date="2017-12" db="EMBL/GenBank/DDBJ databases">
        <title>Phylogenetic diversity of female urinary microbiome.</title>
        <authorList>
            <person name="Thomas-White K."/>
            <person name="Wolfe A.J."/>
        </authorList>
    </citation>
    <scope>NUCLEOTIDE SEQUENCE [LARGE SCALE GENOMIC DNA]</scope>
    <source>
        <strain evidence="7 8">UMB0898</strain>
    </source>
</reference>
<sequence>MNIEIIAVGKLKEKYLKQGIAEYMKRMKPYAKVSIIEVPDEPTPDQPSEVEKEQILEQEAERILSRVGANRRLIVLAIEGKLITSEALASTLEQYAIYGDSKVTFVIGGSLGLSEAIKKRADHSISFGRITLPHQLMRLVLVEQIYRSFRIINHHSYHK</sequence>
<evidence type="ECO:0000313" key="8">
    <source>
        <dbReference type="Proteomes" id="UP000234384"/>
    </source>
</evidence>
<dbReference type="HAMAP" id="MF_00658">
    <property type="entry name" value="23SrRNA_methyltr_H"/>
    <property type="match status" value="1"/>
</dbReference>
<protein>
    <recommendedName>
        <fullName evidence="6">Ribosomal RNA large subunit methyltransferase H</fullName>
        <ecNumber evidence="6">2.1.1.177</ecNumber>
    </recommendedName>
    <alternativeName>
        <fullName evidence="6">23S rRNA (pseudouridine1915-N3)-methyltransferase</fullName>
    </alternativeName>
    <alternativeName>
        <fullName evidence="6">23S rRNA m3Psi1915 methyltransferase</fullName>
    </alternativeName>
    <alternativeName>
        <fullName evidence="6">rRNA (pseudouridine-N3-)-methyltransferase RlmH</fullName>
    </alternativeName>
</protein>
<comment type="subunit">
    <text evidence="6">Homodimer.</text>
</comment>
<proteinExistence type="inferred from homology"/>
<dbReference type="InterPro" id="IPR029028">
    <property type="entry name" value="Alpha/beta_knot_MTases"/>
</dbReference>
<dbReference type="Proteomes" id="UP000234384">
    <property type="component" value="Unassembled WGS sequence"/>
</dbReference>
<evidence type="ECO:0000313" key="7">
    <source>
        <dbReference type="EMBL" id="PKY90540.1"/>
    </source>
</evidence>
<dbReference type="PANTHER" id="PTHR33603:SF1">
    <property type="entry name" value="RIBOSOMAL RNA LARGE SUBUNIT METHYLTRANSFERASE H"/>
    <property type="match status" value="1"/>
</dbReference>
<dbReference type="PANTHER" id="PTHR33603">
    <property type="entry name" value="METHYLTRANSFERASE"/>
    <property type="match status" value="1"/>
</dbReference>
<dbReference type="EMBL" id="PKHE01000002">
    <property type="protein sequence ID" value="PKY90540.1"/>
    <property type="molecule type" value="Genomic_DNA"/>
</dbReference>
<feature type="binding site" evidence="6">
    <location>
        <position position="76"/>
    </location>
    <ligand>
        <name>S-adenosyl-L-methionine</name>
        <dbReference type="ChEBI" id="CHEBI:59789"/>
    </ligand>
</feature>
<dbReference type="OrthoDB" id="9806643at2"/>
<evidence type="ECO:0000256" key="1">
    <source>
        <dbReference type="ARBA" id="ARBA00022552"/>
    </source>
</evidence>
<comment type="catalytic activity">
    <reaction evidence="6">
        <text>pseudouridine(1915) in 23S rRNA + S-adenosyl-L-methionine = N(3)-methylpseudouridine(1915) in 23S rRNA + S-adenosyl-L-homocysteine + H(+)</text>
        <dbReference type="Rhea" id="RHEA:42752"/>
        <dbReference type="Rhea" id="RHEA-COMP:10221"/>
        <dbReference type="Rhea" id="RHEA-COMP:10222"/>
        <dbReference type="ChEBI" id="CHEBI:15378"/>
        <dbReference type="ChEBI" id="CHEBI:57856"/>
        <dbReference type="ChEBI" id="CHEBI:59789"/>
        <dbReference type="ChEBI" id="CHEBI:65314"/>
        <dbReference type="ChEBI" id="CHEBI:74486"/>
        <dbReference type="EC" id="2.1.1.177"/>
    </reaction>
</comment>
<evidence type="ECO:0000256" key="5">
    <source>
        <dbReference type="ARBA" id="ARBA00038303"/>
    </source>
</evidence>
<dbReference type="RefSeq" id="WP_101953769.1">
    <property type="nucleotide sequence ID" value="NZ_PKHE01000002.1"/>
</dbReference>
<gene>
    <name evidence="6" type="primary">rlmH</name>
    <name evidence="7" type="ORF">CYJ57_01370</name>
</gene>
<dbReference type="SUPFAM" id="SSF75217">
    <property type="entry name" value="alpha/beta knot"/>
    <property type="match status" value="1"/>
</dbReference>
<evidence type="ECO:0000256" key="4">
    <source>
        <dbReference type="ARBA" id="ARBA00022691"/>
    </source>
</evidence>
<keyword evidence="2 6" id="KW-0489">Methyltransferase</keyword>
<keyword evidence="4 6" id="KW-0949">S-adenosyl-L-methionine</keyword>
<evidence type="ECO:0000256" key="3">
    <source>
        <dbReference type="ARBA" id="ARBA00022679"/>
    </source>
</evidence>
<keyword evidence="3 6" id="KW-0808">Transferase</keyword>
<dbReference type="InterPro" id="IPR003742">
    <property type="entry name" value="RlmH-like"/>
</dbReference>
<dbReference type="NCBIfam" id="NF000985">
    <property type="entry name" value="PRK00103.1-3"/>
    <property type="match status" value="1"/>
</dbReference>
<accession>A0A2I1K4G0</accession>
<dbReference type="GO" id="GO:0005737">
    <property type="term" value="C:cytoplasm"/>
    <property type="evidence" value="ECO:0007669"/>
    <property type="project" value="UniProtKB-SubCell"/>
</dbReference>
<dbReference type="EC" id="2.1.1.177" evidence="6"/>
<comment type="function">
    <text evidence="6">Specifically methylates the pseudouridine at position 1915 (m3Psi1915) in 23S rRNA.</text>
</comment>
<dbReference type="GO" id="GO:0070038">
    <property type="term" value="F:rRNA (pseudouridine-N3-)-methyltransferase activity"/>
    <property type="evidence" value="ECO:0007669"/>
    <property type="project" value="UniProtKB-UniRule"/>
</dbReference>
<evidence type="ECO:0000256" key="2">
    <source>
        <dbReference type="ARBA" id="ARBA00022603"/>
    </source>
</evidence>
<comment type="caution">
    <text evidence="7">The sequence shown here is derived from an EMBL/GenBank/DDBJ whole genome shotgun (WGS) entry which is preliminary data.</text>
</comment>
<dbReference type="CDD" id="cd18081">
    <property type="entry name" value="RlmH-like"/>
    <property type="match status" value="1"/>
</dbReference>
<dbReference type="NCBIfam" id="TIGR00246">
    <property type="entry name" value="tRNA_RlmH_YbeA"/>
    <property type="match status" value="1"/>
</dbReference>
<keyword evidence="1 6" id="KW-0698">rRNA processing</keyword>
<comment type="subcellular location">
    <subcellularLocation>
        <location evidence="6">Cytoplasm</location>
    </subcellularLocation>
</comment>
<organism evidence="7 8">
    <name type="scientific">Falseniella ignava</name>
    <dbReference type="NCBI Taxonomy" id="137730"/>
    <lineage>
        <taxon>Bacteria</taxon>
        <taxon>Bacillati</taxon>
        <taxon>Bacillota</taxon>
        <taxon>Bacilli</taxon>
        <taxon>Lactobacillales</taxon>
        <taxon>Aerococcaceae</taxon>
        <taxon>Falseniella</taxon>
    </lineage>
</organism>
<dbReference type="Gene3D" id="3.40.1280.10">
    <property type="match status" value="1"/>
</dbReference>
<name>A0A2I1K4G0_9LACT</name>
<comment type="similarity">
    <text evidence="5 6">Belongs to the RNA methyltransferase RlmH family.</text>
</comment>
<dbReference type="AlphaFoldDB" id="A0A2I1K4G0"/>
<dbReference type="InterPro" id="IPR029026">
    <property type="entry name" value="tRNA_m1G_MTases_N"/>
</dbReference>
<dbReference type="PIRSF" id="PIRSF004505">
    <property type="entry name" value="MT_bac"/>
    <property type="match status" value="1"/>
</dbReference>